<dbReference type="InterPro" id="IPR000515">
    <property type="entry name" value="MetI-like"/>
</dbReference>
<comment type="similarity">
    <text evidence="7">Belongs to the binding-protein-dependent transport system permease family.</text>
</comment>
<evidence type="ECO:0000256" key="6">
    <source>
        <dbReference type="ARBA" id="ARBA00023136"/>
    </source>
</evidence>
<evidence type="ECO:0000313" key="9">
    <source>
        <dbReference type="EMBL" id="MEJ2868055.1"/>
    </source>
</evidence>
<dbReference type="Proteomes" id="UP001385809">
    <property type="component" value="Unassembled WGS sequence"/>
</dbReference>
<dbReference type="Gene3D" id="1.10.3720.10">
    <property type="entry name" value="MetI-like"/>
    <property type="match status" value="1"/>
</dbReference>
<gene>
    <name evidence="9" type="ORF">WCD74_09790</name>
</gene>
<sequence length="249" mass="25612">MRWLIAAALLVIAVIEWPVEATDFANRLDPPSGTHLLGTDQLGRDVLARVLGGVRWTVGLGAGAVAVSVVVGVVVGLATGWLDGTRARVVATLVQSVVDLVVALPALLVGLVTAAVLGPGLVPAVTAIVLMGWAPFARLAHRLTVSVRGEDWVLAARSLGAGPVWILRVHVLPAIAGPVREALTARFVGAMLTLAGLSFLGLGVQPPTPEWGAMLAEGRTYAFVAPWLVAAPAAAVVLVSALAGRGRVR</sequence>
<accession>A0ABU8ML71</accession>
<dbReference type="InterPro" id="IPR035906">
    <property type="entry name" value="MetI-like_sf"/>
</dbReference>
<feature type="transmembrane region" description="Helical" evidence="7">
    <location>
        <begin position="183"/>
        <end position="204"/>
    </location>
</feature>
<keyword evidence="2 7" id="KW-0813">Transport</keyword>
<comment type="caution">
    <text evidence="9">The sequence shown here is derived from an EMBL/GenBank/DDBJ whole genome shotgun (WGS) entry which is preliminary data.</text>
</comment>
<evidence type="ECO:0000256" key="3">
    <source>
        <dbReference type="ARBA" id="ARBA00022475"/>
    </source>
</evidence>
<feature type="transmembrane region" description="Helical" evidence="7">
    <location>
        <begin position="224"/>
        <end position="244"/>
    </location>
</feature>
<feature type="transmembrane region" description="Helical" evidence="7">
    <location>
        <begin position="121"/>
        <end position="140"/>
    </location>
</feature>
<name>A0ABU8ML71_9PSEU</name>
<feature type="transmembrane region" description="Helical" evidence="7">
    <location>
        <begin position="89"/>
        <end position="115"/>
    </location>
</feature>
<dbReference type="CDD" id="cd06261">
    <property type="entry name" value="TM_PBP2"/>
    <property type="match status" value="1"/>
</dbReference>
<dbReference type="PANTHER" id="PTHR43386:SF1">
    <property type="entry name" value="D,D-DIPEPTIDE TRANSPORT SYSTEM PERMEASE PROTEIN DDPC-RELATED"/>
    <property type="match status" value="1"/>
</dbReference>
<keyword evidence="4 7" id="KW-0812">Transmembrane</keyword>
<protein>
    <submittedName>
        <fullName evidence="9">ABC transporter permease</fullName>
    </submittedName>
</protein>
<keyword evidence="3" id="KW-1003">Cell membrane</keyword>
<evidence type="ECO:0000256" key="2">
    <source>
        <dbReference type="ARBA" id="ARBA00022448"/>
    </source>
</evidence>
<dbReference type="SUPFAM" id="SSF161098">
    <property type="entry name" value="MetI-like"/>
    <property type="match status" value="1"/>
</dbReference>
<reference evidence="9 10" key="1">
    <citation type="submission" date="2024-03" db="EMBL/GenBank/DDBJ databases">
        <title>Actinomycetospora sp. OC33-EN08, a novel actinomycete isolated from wild orchid (Aerides multiflora).</title>
        <authorList>
            <person name="Suriyachadkun C."/>
        </authorList>
    </citation>
    <scope>NUCLEOTIDE SEQUENCE [LARGE SCALE GENOMIC DNA]</scope>
    <source>
        <strain evidence="9 10">OC33-EN08</strain>
    </source>
</reference>
<evidence type="ECO:0000256" key="5">
    <source>
        <dbReference type="ARBA" id="ARBA00022989"/>
    </source>
</evidence>
<comment type="subcellular location">
    <subcellularLocation>
        <location evidence="1 7">Cell membrane</location>
        <topology evidence="1 7">Multi-pass membrane protein</topology>
    </subcellularLocation>
</comment>
<evidence type="ECO:0000256" key="4">
    <source>
        <dbReference type="ARBA" id="ARBA00022692"/>
    </source>
</evidence>
<keyword evidence="6 7" id="KW-0472">Membrane</keyword>
<dbReference type="EMBL" id="JBBEGN010000003">
    <property type="protein sequence ID" value="MEJ2868055.1"/>
    <property type="molecule type" value="Genomic_DNA"/>
</dbReference>
<organism evidence="9 10">
    <name type="scientific">Actinomycetospora aurantiaca</name>
    <dbReference type="NCBI Taxonomy" id="3129233"/>
    <lineage>
        <taxon>Bacteria</taxon>
        <taxon>Bacillati</taxon>
        <taxon>Actinomycetota</taxon>
        <taxon>Actinomycetes</taxon>
        <taxon>Pseudonocardiales</taxon>
        <taxon>Pseudonocardiaceae</taxon>
        <taxon>Actinomycetospora</taxon>
    </lineage>
</organism>
<feature type="domain" description="ABC transmembrane type-1" evidence="8">
    <location>
        <begin position="54"/>
        <end position="248"/>
    </location>
</feature>
<dbReference type="RefSeq" id="WP_337694654.1">
    <property type="nucleotide sequence ID" value="NZ_JBBEGN010000003.1"/>
</dbReference>
<feature type="transmembrane region" description="Helical" evidence="7">
    <location>
        <begin position="56"/>
        <end position="82"/>
    </location>
</feature>
<dbReference type="PANTHER" id="PTHR43386">
    <property type="entry name" value="OLIGOPEPTIDE TRANSPORT SYSTEM PERMEASE PROTEIN APPC"/>
    <property type="match status" value="1"/>
</dbReference>
<evidence type="ECO:0000259" key="8">
    <source>
        <dbReference type="PROSITE" id="PS50928"/>
    </source>
</evidence>
<evidence type="ECO:0000256" key="1">
    <source>
        <dbReference type="ARBA" id="ARBA00004651"/>
    </source>
</evidence>
<keyword evidence="5 7" id="KW-1133">Transmembrane helix</keyword>
<proteinExistence type="inferred from homology"/>
<dbReference type="InterPro" id="IPR050366">
    <property type="entry name" value="BP-dependent_transpt_permease"/>
</dbReference>
<dbReference type="Pfam" id="PF00528">
    <property type="entry name" value="BPD_transp_1"/>
    <property type="match status" value="1"/>
</dbReference>
<evidence type="ECO:0000313" key="10">
    <source>
        <dbReference type="Proteomes" id="UP001385809"/>
    </source>
</evidence>
<keyword evidence="10" id="KW-1185">Reference proteome</keyword>
<evidence type="ECO:0000256" key="7">
    <source>
        <dbReference type="RuleBase" id="RU363032"/>
    </source>
</evidence>
<dbReference type="PROSITE" id="PS50928">
    <property type="entry name" value="ABC_TM1"/>
    <property type="match status" value="1"/>
</dbReference>